<dbReference type="AlphaFoldDB" id="A0A840UMP5"/>
<dbReference type="PANTHER" id="PTHR30193">
    <property type="entry name" value="ABC TRANSPORTER PERMEASE PROTEIN"/>
    <property type="match status" value="1"/>
</dbReference>
<dbReference type="EMBL" id="JACHFH010000052">
    <property type="protein sequence ID" value="MBB5337480.1"/>
    <property type="molecule type" value="Genomic_DNA"/>
</dbReference>
<comment type="subcellular location">
    <subcellularLocation>
        <location evidence="1 7">Cell membrane</location>
        <topology evidence="1 7">Multi-pass membrane protein</topology>
    </subcellularLocation>
</comment>
<dbReference type="RefSeq" id="WP_183863321.1">
    <property type="nucleotide sequence ID" value="NZ_JACHFH010000052.1"/>
</dbReference>
<organism evidence="9 10">
    <name type="scientific">Pectinatus brassicae</name>
    <dbReference type="NCBI Taxonomy" id="862415"/>
    <lineage>
        <taxon>Bacteria</taxon>
        <taxon>Bacillati</taxon>
        <taxon>Bacillota</taxon>
        <taxon>Negativicutes</taxon>
        <taxon>Selenomonadales</taxon>
        <taxon>Selenomonadaceae</taxon>
        <taxon>Pectinatus</taxon>
    </lineage>
</organism>
<dbReference type="InterPro" id="IPR051393">
    <property type="entry name" value="ABC_transporter_permease"/>
</dbReference>
<evidence type="ECO:0000256" key="6">
    <source>
        <dbReference type="ARBA" id="ARBA00023136"/>
    </source>
</evidence>
<feature type="transmembrane region" description="Helical" evidence="7">
    <location>
        <begin position="274"/>
        <end position="293"/>
    </location>
</feature>
<evidence type="ECO:0000256" key="1">
    <source>
        <dbReference type="ARBA" id="ARBA00004651"/>
    </source>
</evidence>
<feature type="transmembrane region" description="Helical" evidence="7">
    <location>
        <begin position="120"/>
        <end position="138"/>
    </location>
</feature>
<dbReference type="InterPro" id="IPR035906">
    <property type="entry name" value="MetI-like_sf"/>
</dbReference>
<gene>
    <name evidence="9" type="ORF">HNR32_002642</name>
</gene>
<dbReference type="Gene3D" id="1.10.3720.10">
    <property type="entry name" value="MetI-like"/>
    <property type="match status" value="1"/>
</dbReference>
<dbReference type="PANTHER" id="PTHR30193:SF37">
    <property type="entry name" value="INNER MEMBRANE ABC TRANSPORTER PERMEASE PROTEIN YCJO"/>
    <property type="match status" value="1"/>
</dbReference>
<protein>
    <submittedName>
        <fullName evidence="9">sn-glycerol 3-phosphate transport system permease protein</fullName>
    </submittedName>
</protein>
<evidence type="ECO:0000259" key="8">
    <source>
        <dbReference type="PROSITE" id="PS50928"/>
    </source>
</evidence>
<evidence type="ECO:0000256" key="4">
    <source>
        <dbReference type="ARBA" id="ARBA00022692"/>
    </source>
</evidence>
<dbReference type="InterPro" id="IPR000515">
    <property type="entry name" value="MetI-like"/>
</dbReference>
<evidence type="ECO:0000256" key="3">
    <source>
        <dbReference type="ARBA" id="ARBA00022475"/>
    </source>
</evidence>
<comment type="similarity">
    <text evidence="7">Belongs to the binding-protein-dependent transport system permease family.</text>
</comment>
<evidence type="ECO:0000313" key="10">
    <source>
        <dbReference type="Proteomes" id="UP000559117"/>
    </source>
</evidence>
<evidence type="ECO:0000313" key="9">
    <source>
        <dbReference type="EMBL" id="MBB5337480.1"/>
    </source>
</evidence>
<dbReference type="PROSITE" id="PS50928">
    <property type="entry name" value="ABC_TM1"/>
    <property type="match status" value="1"/>
</dbReference>
<dbReference type="CDD" id="cd06261">
    <property type="entry name" value="TM_PBP2"/>
    <property type="match status" value="1"/>
</dbReference>
<dbReference type="SUPFAM" id="SSF161098">
    <property type="entry name" value="MetI-like"/>
    <property type="match status" value="1"/>
</dbReference>
<accession>A0A840UMP5</accession>
<keyword evidence="4 7" id="KW-0812">Transmembrane</keyword>
<reference evidence="9 10" key="1">
    <citation type="submission" date="2020-08" db="EMBL/GenBank/DDBJ databases">
        <title>Genomic Encyclopedia of Type Strains, Phase IV (KMG-IV): sequencing the most valuable type-strain genomes for metagenomic binning, comparative biology and taxonomic classification.</title>
        <authorList>
            <person name="Goeker M."/>
        </authorList>
    </citation>
    <scope>NUCLEOTIDE SEQUENCE [LARGE SCALE GENOMIC DNA]</scope>
    <source>
        <strain evidence="9 10">DSM 24661</strain>
    </source>
</reference>
<dbReference type="GO" id="GO:0055085">
    <property type="term" value="P:transmembrane transport"/>
    <property type="evidence" value="ECO:0007669"/>
    <property type="project" value="InterPro"/>
</dbReference>
<name>A0A840UMP5_9FIRM</name>
<feature type="transmembrane region" description="Helical" evidence="7">
    <location>
        <begin position="166"/>
        <end position="191"/>
    </location>
</feature>
<proteinExistence type="inferred from homology"/>
<evidence type="ECO:0000256" key="2">
    <source>
        <dbReference type="ARBA" id="ARBA00022448"/>
    </source>
</evidence>
<dbReference type="GO" id="GO:0005886">
    <property type="term" value="C:plasma membrane"/>
    <property type="evidence" value="ECO:0007669"/>
    <property type="project" value="UniProtKB-SubCell"/>
</dbReference>
<feature type="domain" description="ABC transmembrane type-1" evidence="8">
    <location>
        <begin position="80"/>
        <end position="292"/>
    </location>
</feature>
<sequence length="306" mass="34598">MENILDRLIVGKKNKAKIVLLPYTLLFPAVAVFLIFMFYPLFYTIYLSFLDWNMISPLKQFVGWKNYITLLYDPLMPVIIKNTLAYIVILLVLNCIAPYILAFILSFVIQRGRNFYKGAFFLPSVISLVVGSILYLWILNPVGGPIAIIADFVGITIPIWTKTQGMVIVVLSIITTWKIFGYNFIVVFGGVTGVPQEIIEAARMDNVPLHRIFWDIVLPLSSATGVYIFIMTIVQGLQYVFTPIKVVTQGGPDNASSNVIYNVYQEGFLLYHTGYASAFSLAAMLIFIGLLVIEFKYVEKGIYYEN</sequence>
<dbReference type="Proteomes" id="UP000559117">
    <property type="component" value="Unassembled WGS sequence"/>
</dbReference>
<feature type="transmembrane region" description="Helical" evidence="7">
    <location>
        <begin position="20"/>
        <end position="42"/>
    </location>
</feature>
<feature type="transmembrane region" description="Helical" evidence="7">
    <location>
        <begin position="84"/>
        <end position="108"/>
    </location>
</feature>
<dbReference type="Pfam" id="PF00528">
    <property type="entry name" value="BPD_transp_1"/>
    <property type="match status" value="1"/>
</dbReference>
<evidence type="ECO:0000256" key="7">
    <source>
        <dbReference type="RuleBase" id="RU363032"/>
    </source>
</evidence>
<keyword evidence="5 7" id="KW-1133">Transmembrane helix</keyword>
<keyword evidence="2 7" id="KW-0813">Transport</keyword>
<keyword evidence="6 7" id="KW-0472">Membrane</keyword>
<feature type="transmembrane region" description="Helical" evidence="7">
    <location>
        <begin position="212"/>
        <end position="234"/>
    </location>
</feature>
<keyword evidence="3" id="KW-1003">Cell membrane</keyword>
<comment type="caution">
    <text evidence="9">The sequence shown here is derived from an EMBL/GenBank/DDBJ whole genome shotgun (WGS) entry which is preliminary data.</text>
</comment>
<evidence type="ECO:0000256" key="5">
    <source>
        <dbReference type="ARBA" id="ARBA00022989"/>
    </source>
</evidence>
<keyword evidence="10" id="KW-1185">Reference proteome</keyword>